<dbReference type="EC" id="3.1.1.-" evidence="8"/>
<evidence type="ECO:0000256" key="1">
    <source>
        <dbReference type="ARBA" id="ARBA00006249"/>
    </source>
</evidence>
<keyword evidence="4" id="KW-0732">Signal</keyword>
<proteinExistence type="inferred from homology"/>
<dbReference type="EMBL" id="RZGK01000003">
    <property type="protein sequence ID" value="KAF9700050.1"/>
    <property type="molecule type" value="Genomic_DNA"/>
</dbReference>
<name>A0A8H7J8G8_9PLEO</name>
<dbReference type="Proteomes" id="UP000651452">
    <property type="component" value="Unassembled WGS sequence"/>
</dbReference>
<evidence type="ECO:0000256" key="5">
    <source>
        <dbReference type="ARBA" id="ARBA00022801"/>
    </source>
</evidence>
<dbReference type="SUPFAM" id="SSF53474">
    <property type="entry name" value="alpha/beta-Hydrolases"/>
    <property type="match status" value="1"/>
</dbReference>
<evidence type="ECO:0000313" key="9">
    <source>
        <dbReference type="EMBL" id="KAF9700050.1"/>
    </source>
</evidence>
<reference evidence="9" key="2">
    <citation type="submission" date="2020-09" db="EMBL/GenBank/DDBJ databases">
        <title>Reference genome assembly for Australian Ascochyta lentis isolate Al4.</title>
        <authorList>
            <person name="Lee R.C."/>
            <person name="Farfan-Caceres L.M."/>
            <person name="Debler J.W."/>
            <person name="Williams A.H."/>
            <person name="Henares B.M."/>
        </authorList>
    </citation>
    <scope>NUCLEOTIDE SEQUENCE</scope>
    <source>
        <strain evidence="9">Al4</strain>
    </source>
</reference>
<dbReference type="Pfam" id="PF07519">
    <property type="entry name" value="Tannase"/>
    <property type="match status" value="1"/>
</dbReference>
<evidence type="ECO:0000256" key="3">
    <source>
        <dbReference type="ARBA" id="ARBA00022723"/>
    </source>
</evidence>
<evidence type="ECO:0000313" key="10">
    <source>
        <dbReference type="Proteomes" id="UP000651452"/>
    </source>
</evidence>
<dbReference type="InterPro" id="IPR011118">
    <property type="entry name" value="Tannase/feruloyl_esterase"/>
</dbReference>
<evidence type="ECO:0000256" key="6">
    <source>
        <dbReference type="ARBA" id="ARBA00022837"/>
    </source>
</evidence>
<sequence>MTALQKVLQVALSHSDPHKTPSMSNYSTVPVQACNTSAIPFPTVFGADIIDLSANLVRNFSRDVYSQLYYNHPSISVRNVDFLETWLPTKTWNGRLQAIGGGGWVAGRFPLTDVGMAGAIGEGYVATTSDAGIGLSYVPDPWALTSPGNVNLYALQDLASVALNDQAMLAKDLIKSFYGRPADFSYWTGCSQGGRQGFMLAQRYPNAYDGIAASAPAFNWAQFIPAASWAQTMMVVNSQYPSKCEISALTDAVIAACDPLDGVTDGLISDASKCTFDPFTLVGQPAHCKSTNTTTKISNAAATIANLTWTGPRKPNGDFLWYGVNYEARLTDSDAMSGTTSDLGYASTSCDANGTCIGLPTGLGEAWLRLFVKKDPEWNYTQIQSVEEYARLFHASVQEYDSMVGTSDPDLSGFRDAGGKILTYHGLADGLIPTKGTEDYYNRVKTTTPGIEDFFRYFEVPGLAHCSGGNGGQPTSTFQALIDWVEKGIVPETLPIDFNDTKGMQYERILCPYPEKARLKNKRLDVTQRGSWECAA</sequence>
<organism evidence="9 10">
    <name type="scientific">Ascochyta lentis</name>
    <dbReference type="NCBI Taxonomy" id="205686"/>
    <lineage>
        <taxon>Eukaryota</taxon>
        <taxon>Fungi</taxon>
        <taxon>Dikarya</taxon>
        <taxon>Ascomycota</taxon>
        <taxon>Pezizomycotina</taxon>
        <taxon>Dothideomycetes</taxon>
        <taxon>Pleosporomycetidae</taxon>
        <taxon>Pleosporales</taxon>
        <taxon>Pleosporineae</taxon>
        <taxon>Didymellaceae</taxon>
        <taxon>Ascochyta</taxon>
    </lineage>
</organism>
<dbReference type="PANTHER" id="PTHR33938">
    <property type="entry name" value="FERULOYL ESTERASE B-RELATED"/>
    <property type="match status" value="1"/>
</dbReference>
<dbReference type="Gene3D" id="3.40.50.1820">
    <property type="entry name" value="alpha/beta hydrolase"/>
    <property type="match status" value="1"/>
</dbReference>
<accession>A0A8H7J8G8</accession>
<evidence type="ECO:0000256" key="8">
    <source>
        <dbReference type="RuleBase" id="RU361238"/>
    </source>
</evidence>
<keyword evidence="7" id="KW-1015">Disulfide bond</keyword>
<comment type="similarity">
    <text evidence="1 8">Belongs to the tannase family.</text>
</comment>
<keyword evidence="5 8" id="KW-0378">Hydrolase</keyword>
<keyword evidence="10" id="KW-1185">Reference proteome</keyword>
<gene>
    <name evidence="9" type="ORF">EKO04_001573</name>
</gene>
<keyword evidence="2" id="KW-0719">Serine esterase</keyword>
<keyword evidence="6" id="KW-0106">Calcium</keyword>
<dbReference type="GO" id="GO:0030600">
    <property type="term" value="F:feruloyl esterase activity"/>
    <property type="evidence" value="ECO:0007669"/>
    <property type="project" value="UniProtKB-ARBA"/>
</dbReference>
<evidence type="ECO:0000256" key="7">
    <source>
        <dbReference type="ARBA" id="ARBA00023157"/>
    </source>
</evidence>
<dbReference type="AlphaFoldDB" id="A0A8H7J8G8"/>
<evidence type="ECO:0000256" key="4">
    <source>
        <dbReference type="ARBA" id="ARBA00022729"/>
    </source>
</evidence>
<dbReference type="InterPro" id="IPR029058">
    <property type="entry name" value="AB_hydrolase_fold"/>
</dbReference>
<comment type="caution">
    <text evidence="9">The sequence shown here is derived from an EMBL/GenBank/DDBJ whole genome shotgun (WGS) entry which is preliminary data.</text>
</comment>
<dbReference type="GO" id="GO:0046872">
    <property type="term" value="F:metal ion binding"/>
    <property type="evidence" value="ECO:0007669"/>
    <property type="project" value="UniProtKB-KW"/>
</dbReference>
<protein>
    <recommendedName>
        <fullName evidence="8">Carboxylic ester hydrolase</fullName>
        <ecNumber evidence="8">3.1.1.-</ecNumber>
    </recommendedName>
</protein>
<dbReference type="PANTHER" id="PTHR33938:SF13">
    <property type="entry name" value="CARBOXYLIC ESTER HYDROLASE"/>
    <property type="match status" value="1"/>
</dbReference>
<dbReference type="OrthoDB" id="3039123at2759"/>
<reference evidence="9" key="1">
    <citation type="submission" date="2018-12" db="EMBL/GenBank/DDBJ databases">
        <authorList>
            <person name="Syme R.A."/>
            <person name="Farfan-Caceres L."/>
            <person name="Lichtenzveig J."/>
        </authorList>
    </citation>
    <scope>NUCLEOTIDE SEQUENCE</scope>
    <source>
        <strain evidence="9">Al4</strain>
    </source>
</reference>
<keyword evidence="3" id="KW-0479">Metal-binding</keyword>
<evidence type="ECO:0000256" key="2">
    <source>
        <dbReference type="ARBA" id="ARBA00022487"/>
    </source>
</evidence>